<dbReference type="PATRIC" id="fig|1300253.3.peg.2291"/>
<dbReference type="KEGG" id="amh:I633_10990"/>
<evidence type="ECO:0000256" key="5">
    <source>
        <dbReference type="ARBA" id="ARBA00023136"/>
    </source>
</evidence>
<sequence>MLNLSVWLAALLMGVLLGLLGAGGSILTVPILVYLADQPEKLAIAGSLFIVGMTALVACIAHSRKNHLHIQSALFVGIPSMISASGGAYLSQFVEGEVQMITLSLIMLLASLVILFPVNLNRDSSYTTSYSKAKLSIAGLLIGLITGFVGIGGGFLIIPALLIFSKLAMKQAIGTSLLIIAMQGFSGFAKHAFLLKQNAEQLNWMLIMLITVFSILGTLVGFKVSKRMSQYHLKRLFGLLLLPLSGFVLFNNI</sequence>
<reference evidence="7 8" key="1">
    <citation type="journal article" date="2013" name="Genome Biol. Evol.">
        <title>Genomic Diversity of "Deep Ecotype" Alteromonas macleodii Isolates: Evidence for Pan-Mediterranean Clonal Frames.</title>
        <authorList>
            <person name="Lopez-Perez M."/>
            <person name="Gonzaga A."/>
            <person name="Rodriguez-Valera F."/>
        </authorList>
    </citation>
    <scope>NUCLEOTIDE SEQUENCE [LARGE SCALE GENOMIC DNA]</scope>
    <source>
        <strain evidence="8">'English Channel 615'</strain>
    </source>
</reference>
<feature type="transmembrane region" description="Helical" evidence="6">
    <location>
        <begin position="176"/>
        <end position="195"/>
    </location>
</feature>
<dbReference type="EMBL" id="CP004846">
    <property type="protein sequence ID" value="AGP78142.1"/>
    <property type="molecule type" value="Genomic_DNA"/>
</dbReference>
<evidence type="ECO:0000256" key="3">
    <source>
        <dbReference type="ARBA" id="ARBA00022692"/>
    </source>
</evidence>
<keyword evidence="6" id="KW-1003">Cell membrane</keyword>
<evidence type="ECO:0000256" key="2">
    <source>
        <dbReference type="ARBA" id="ARBA00009142"/>
    </source>
</evidence>
<comment type="subcellular location">
    <subcellularLocation>
        <location evidence="6">Cell membrane</location>
        <topology evidence="6">Multi-pass membrane protein</topology>
    </subcellularLocation>
    <subcellularLocation>
        <location evidence="1">Membrane</location>
        <topology evidence="1">Multi-pass membrane protein</topology>
    </subcellularLocation>
</comment>
<name>S5ADH7_9ALTE</name>
<dbReference type="Proteomes" id="UP000014909">
    <property type="component" value="Chromosome"/>
</dbReference>
<comment type="similarity">
    <text evidence="2 6">Belongs to the 4-toluene sulfonate uptake permease (TSUP) (TC 2.A.102) family.</text>
</comment>
<feature type="transmembrane region" description="Helical" evidence="6">
    <location>
        <begin position="233"/>
        <end position="250"/>
    </location>
</feature>
<keyword evidence="3 6" id="KW-0812">Transmembrane</keyword>
<feature type="transmembrane region" description="Helical" evidence="6">
    <location>
        <begin position="6"/>
        <end position="35"/>
    </location>
</feature>
<evidence type="ECO:0000256" key="6">
    <source>
        <dbReference type="RuleBase" id="RU363041"/>
    </source>
</evidence>
<feature type="transmembrane region" description="Helical" evidence="6">
    <location>
        <begin position="201"/>
        <end position="221"/>
    </location>
</feature>
<dbReference type="Pfam" id="PF01925">
    <property type="entry name" value="TauE"/>
    <property type="match status" value="1"/>
</dbReference>
<feature type="transmembrane region" description="Helical" evidence="6">
    <location>
        <begin position="69"/>
        <end position="90"/>
    </location>
</feature>
<dbReference type="GO" id="GO:0005886">
    <property type="term" value="C:plasma membrane"/>
    <property type="evidence" value="ECO:0007669"/>
    <property type="project" value="UniProtKB-SubCell"/>
</dbReference>
<dbReference type="BioCyc" id="AMAC1300253:G12YX-1756-MONOMER"/>
<organism evidence="7 8">
    <name type="scientific">Alteromonas mediterranea 615</name>
    <dbReference type="NCBI Taxonomy" id="1300253"/>
    <lineage>
        <taxon>Bacteria</taxon>
        <taxon>Pseudomonadati</taxon>
        <taxon>Pseudomonadota</taxon>
        <taxon>Gammaproteobacteria</taxon>
        <taxon>Alteromonadales</taxon>
        <taxon>Alteromonadaceae</taxon>
        <taxon>Alteromonas/Salinimonas group</taxon>
        <taxon>Alteromonas</taxon>
    </lineage>
</organism>
<evidence type="ECO:0000313" key="7">
    <source>
        <dbReference type="EMBL" id="AGP78142.1"/>
    </source>
</evidence>
<dbReference type="InterPro" id="IPR002781">
    <property type="entry name" value="TM_pro_TauE-like"/>
</dbReference>
<feature type="transmembrane region" description="Helical" evidence="6">
    <location>
        <begin position="102"/>
        <end position="120"/>
    </location>
</feature>
<dbReference type="PANTHER" id="PTHR43701">
    <property type="entry name" value="MEMBRANE TRANSPORTER PROTEIN MJ0441-RELATED"/>
    <property type="match status" value="1"/>
</dbReference>
<keyword evidence="5 6" id="KW-0472">Membrane</keyword>
<dbReference type="InterPro" id="IPR051598">
    <property type="entry name" value="TSUP/Inactive_protease-like"/>
</dbReference>
<dbReference type="AlphaFoldDB" id="S5ADH7"/>
<evidence type="ECO:0000256" key="4">
    <source>
        <dbReference type="ARBA" id="ARBA00022989"/>
    </source>
</evidence>
<dbReference type="HOGENOM" id="CLU_045498_5_0_6"/>
<gene>
    <name evidence="7" type="ORF">I633_10990</name>
</gene>
<protein>
    <recommendedName>
        <fullName evidence="6">Probable membrane transporter protein</fullName>
    </recommendedName>
</protein>
<accession>S5ADH7</accession>
<feature type="transmembrane region" description="Helical" evidence="6">
    <location>
        <begin position="42"/>
        <end position="63"/>
    </location>
</feature>
<feature type="transmembrane region" description="Helical" evidence="6">
    <location>
        <begin position="140"/>
        <end position="164"/>
    </location>
</feature>
<evidence type="ECO:0000313" key="8">
    <source>
        <dbReference type="Proteomes" id="UP000014909"/>
    </source>
</evidence>
<keyword evidence="4 6" id="KW-1133">Transmembrane helix</keyword>
<proteinExistence type="inferred from homology"/>
<dbReference type="PANTHER" id="PTHR43701:SF2">
    <property type="entry name" value="MEMBRANE TRANSPORTER PROTEIN YJNA-RELATED"/>
    <property type="match status" value="1"/>
</dbReference>
<evidence type="ECO:0000256" key="1">
    <source>
        <dbReference type="ARBA" id="ARBA00004141"/>
    </source>
</evidence>